<evidence type="ECO:0000259" key="6">
    <source>
        <dbReference type="Pfam" id="PF01095"/>
    </source>
</evidence>
<dbReference type="PROSITE" id="PS00800">
    <property type="entry name" value="PECTINESTERASE_1"/>
    <property type="match status" value="1"/>
</dbReference>
<protein>
    <recommendedName>
        <fullName evidence="5">Pectinesterase</fullName>
        <ecNumber evidence="5">3.1.1.11</ecNumber>
    </recommendedName>
</protein>
<evidence type="ECO:0000256" key="2">
    <source>
        <dbReference type="ARBA" id="ARBA00022801"/>
    </source>
</evidence>
<keyword evidence="3 5" id="KW-0063">Aspartyl esterase</keyword>
<dbReference type="RefSeq" id="WP_264283205.1">
    <property type="nucleotide sequence ID" value="NZ_CP107006.1"/>
</dbReference>
<dbReference type="Gene3D" id="2.160.20.10">
    <property type="entry name" value="Single-stranded right-handed beta-helix, Pectin lyase-like"/>
    <property type="match status" value="1"/>
</dbReference>
<keyword evidence="5" id="KW-0732">Signal</keyword>
<dbReference type="EC" id="3.1.1.11" evidence="5"/>
<sequence>MKLFLICLLISVTTYAQQTSTDTAWKEKYRVAGQTVPPYPSELTVAQDGSGDYRTIQEAVHAVRDLSQAQVTIHIKAGTYREKLVIPSWKTNVRLVGESSANTIISNADFSGKAHPEGKDYLGRAKYSTYTSYTVLVQGNDFSAENLTIENTAGRVGQAVALHVEGDRAVIRNCRLLGNQDTVYTATEGSRQFYTDCYIEGTTDFIFGEATCVFRRCTIKSLSNSYVTAAATRAGSRYGYVFMDCSLIAAHDVTKCYLGRPWRPDAQTVFLRCDLGAHILPVGWHNWGKAENERTVLYAEYGNTGAGAATDKRAAWARVLAKKQAAAYTLKAIFSGWGPE</sequence>
<dbReference type="InterPro" id="IPR033131">
    <property type="entry name" value="Pectinesterase_Asp_AS"/>
</dbReference>
<evidence type="ECO:0000256" key="5">
    <source>
        <dbReference type="RuleBase" id="RU000589"/>
    </source>
</evidence>
<dbReference type="Proteomes" id="UP001162741">
    <property type="component" value="Chromosome"/>
</dbReference>
<accession>A0ABY6JAT3</accession>
<comment type="catalytic activity">
    <reaction evidence="5">
        <text>[(1-&gt;4)-alpha-D-galacturonosyl methyl ester](n) + n H2O = [(1-&gt;4)-alpha-D-galacturonosyl](n) + n methanol + n H(+)</text>
        <dbReference type="Rhea" id="RHEA:22380"/>
        <dbReference type="Rhea" id="RHEA-COMP:14570"/>
        <dbReference type="Rhea" id="RHEA-COMP:14573"/>
        <dbReference type="ChEBI" id="CHEBI:15377"/>
        <dbReference type="ChEBI" id="CHEBI:15378"/>
        <dbReference type="ChEBI" id="CHEBI:17790"/>
        <dbReference type="ChEBI" id="CHEBI:140522"/>
        <dbReference type="ChEBI" id="CHEBI:140523"/>
        <dbReference type="EC" id="3.1.1.11"/>
    </reaction>
</comment>
<dbReference type="InterPro" id="IPR011050">
    <property type="entry name" value="Pectin_lyase_fold/virulence"/>
</dbReference>
<keyword evidence="8" id="KW-1185">Reference proteome</keyword>
<dbReference type="InterPro" id="IPR018040">
    <property type="entry name" value="Pectinesterase_Tyr_AS"/>
</dbReference>
<organism evidence="7 8">
    <name type="scientific">Chitinophaga horti</name>
    <dbReference type="NCBI Taxonomy" id="2920382"/>
    <lineage>
        <taxon>Bacteria</taxon>
        <taxon>Pseudomonadati</taxon>
        <taxon>Bacteroidota</taxon>
        <taxon>Chitinophagia</taxon>
        <taxon>Chitinophagales</taxon>
        <taxon>Chitinophagaceae</taxon>
        <taxon>Chitinophaga</taxon>
    </lineage>
</organism>
<dbReference type="SUPFAM" id="SSF51126">
    <property type="entry name" value="Pectin lyase-like"/>
    <property type="match status" value="1"/>
</dbReference>
<feature type="domain" description="Pectinesterase catalytic" evidence="6">
    <location>
        <begin position="43"/>
        <end position="333"/>
    </location>
</feature>
<dbReference type="InterPro" id="IPR000070">
    <property type="entry name" value="Pectinesterase_cat"/>
</dbReference>
<feature type="signal peptide" evidence="5">
    <location>
        <begin position="1"/>
        <end position="16"/>
    </location>
</feature>
<comment type="pathway">
    <text evidence="5">Glycan metabolism; pectin degradation; 2-dehydro-3-deoxy-D-gluconate from pectin: step 1/5.</text>
</comment>
<evidence type="ECO:0000256" key="3">
    <source>
        <dbReference type="ARBA" id="ARBA00023085"/>
    </source>
</evidence>
<name>A0ABY6JAT3_9BACT</name>
<proteinExistence type="inferred from homology"/>
<dbReference type="InterPro" id="IPR012334">
    <property type="entry name" value="Pectin_lyas_fold"/>
</dbReference>
<dbReference type="EMBL" id="CP107006">
    <property type="protein sequence ID" value="UYQ95477.1"/>
    <property type="molecule type" value="Genomic_DNA"/>
</dbReference>
<dbReference type="PANTHER" id="PTHR31321:SF57">
    <property type="entry name" value="PECTINESTERASE 53-RELATED"/>
    <property type="match status" value="1"/>
</dbReference>
<evidence type="ECO:0000313" key="7">
    <source>
        <dbReference type="EMBL" id="UYQ95477.1"/>
    </source>
</evidence>
<gene>
    <name evidence="7" type="ORF">MKQ68_10235</name>
</gene>
<evidence type="ECO:0000256" key="1">
    <source>
        <dbReference type="ARBA" id="ARBA00008891"/>
    </source>
</evidence>
<keyword evidence="2 5" id="KW-0378">Hydrolase</keyword>
<dbReference type="PROSITE" id="PS00503">
    <property type="entry name" value="PECTINESTERASE_2"/>
    <property type="match status" value="1"/>
</dbReference>
<evidence type="ECO:0000256" key="4">
    <source>
        <dbReference type="PROSITE-ProRule" id="PRU10040"/>
    </source>
</evidence>
<evidence type="ECO:0000313" key="8">
    <source>
        <dbReference type="Proteomes" id="UP001162741"/>
    </source>
</evidence>
<feature type="chain" id="PRO_5044953155" description="Pectinesterase" evidence="5">
    <location>
        <begin position="17"/>
        <end position="340"/>
    </location>
</feature>
<dbReference type="PANTHER" id="PTHR31321">
    <property type="entry name" value="ACYL-COA THIOESTER HYDROLASE YBHC-RELATED"/>
    <property type="match status" value="1"/>
</dbReference>
<reference evidence="7" key="1">
    <citation type="submission" date="2022-10" db="EMBL/GenBank/DDBJ databases">
        <title>Chitinophaga sp. nov., isolated from soil.</title>
        <authorList>
            <person name="Jeon C.O."/>
        </authorList>
    </citation>
    <scope>NUCLEOTIDE SEQUENCE</scope>
    <source>
        <strain evidence="7">R8</strain>
    </source>
</reference>
<comment type="similarity">
    <text evidence="1">Belongs to the pectinesterase family.</text>
</comment>
<dbReference type="Pfam" id="PF01095">
    <property type="entry name" value="Pectinesterase"/>
    <property type="match status" value="1"/>
</dbReference>
<feature type="active site" evidence="4">
    <location>
        <position position="204"/>
    </location>
</feature>